<evidence type="ECO:0000259" key="6">
    <source>
        <dbReference type="PROSITE" id="PS00128"/>
    </source>
</evidence>
<reference evidence="7" key="1">
    <citation type="journal article" date="2014" name="BMC Genomics">
        <title>Characterizing the developmental transcriptome of the oriental fruit fly, Bactrocera dorsalis (Diptera: Tephritidae) through comparative genomic analysis with Drosophila melanogaster utilizing modENCODE datasets.</title>
        <authorList>
            <person name="Geib S.M."/>
            <person name="Calla B."/>
            <person name="Hall B."/>
            <person name="Hou S."/>
            <person name="Manoukis N.C."/>
        </authorList>
    </citation>
    <scope>NUCLEOTIDE SEQUENCE</scope>
    <source>
        <strain evidence="7">Punador</strain>
    </source>
</reference>
<evidence type="ECO:0000256" key="2">
    <source>
        <dbReference type="ARBA" id="ARBA00022729"/>
    </source>
</evidence>
<gene>
    <name evidence="7" type="primary">LYSP</name>
</gene>
<dbReference type="OrthoDB" id="17373at2759"/>
<dbReference type="InterPro" id="IPR001916">
    <property type="entry name" value="Glyco_hydro_22"/>
</dbReference>
<dbReference type="InterPro" id="IPR019799">
    <property type="entry name" value="Glyco_hydro_22_CS"/>
</dbReference>
<feature type="signal peptide" evidence="5">
    <location>
        <begin position="1"/>
        <end position="25"/>
    </location>
</feature>
<dbReference type="SMART" id="SM00263">
    <property type="entry name" value="LYZ1"/>
    <property type="match status" value="1"/>
</dbReference>
<dbReference type="EMBL" id="GAKP01001710">
    <property type="protein sequence ID" value="JAC57242.1"/>
    <property type="molecule type" value="Transcribed_RNA"/>
</dbReference>
<dbReference type="SUPFAM" id="SSF53955">
    <property type="entry name" value="Lysozyme-like"/>
    <property type="match status" value="1"/>
</dbReference>
<dbReference type="PANTHER" id="PTHR11407">
    <property type="entry name" value="LYSOZYME C"/>
    <property type="match status" value="1"/>
</dbReference>
<evidence type="ECO:0000256" key="5">
    <source>
        <dbReference type="SAM" id="SignalP"/>
    </source>
</evidence>
<dbReference type="Gene3D" id="1.10.530.10">
    <property type="match status" value="1"/>
</dbReference>
<evidence type="ECO:0000256" key="4">
    <source>
        <dbReference type="RuleBase" id="RU004440"/>
    </source>
</evidence>
<dbReference type="InterPro" id="IPR023346">
    <property type="entry name" value="Lysozyme-like_dom_sf"/>
</dbReference>
<dbReference type="PROSITE" id="PS51348">
    <property type="entry name" value="GLYCOSYL_HYDROL_F22_2"/>
    <property type="match status" value="1"/>
</dbReference>
<dbReference type="PRINTS" id="PR00135">
    <property type="entry name" value="LYZLACT"/>
</dbReference>
<dbReference type="InterPro" id="IPR000974">
    <property type="entry name" value="Glyco_hydro_22_lys"/>
</dbReference>
<protein>
    <submittedName>
        <fullName evidence="7">Lysozyme P</fullName>
    </submittedName>
</protein>
<dbReference type="PRINTS" id="PR00137">
    <property type="entry name" value="LYSOZYME"/>
</dbReference>
<proteinExistence type="inferred from homology"/>
<keyword evidence="2 5" id="KW-0732">Signal</keyword>
<dbReference type="PANTHER" id="PTHR11407:SF36">
    <property type="entry name" value="GEO02684P1-RELATED"/>
    <property type="match status" value="1"/>
</dbReference>
<dbReference type="PROSITE" id="PS00128">
    <property type="entry name" value="GLYCOSYL_HYDROL_F22_1"/>
    <property type="match status" value="1"/>
</dbReference>
<feature type="domain" description="Glycosyl hydrolases family 22 (GH22)" evidence="6">
    <location>
        <begin position="103"/>
        <end position="121"/>
    </location>
</feature>
<dbReference type="FunFam" id="1.10.530.10:FF:000001">
    <property type="entry name" value="Lysozyme C"/>
    <property type="match status" value="1"/>
</dbReference>
<feature type="chain" id="PRO_5001563063" evidence="5">
    <location>
        <begin position="26"/>
        <end position="154"/>
    </location>
</feature>
<dbReference type="CDD" id="cd16899">
    <property type="entry name" value="LYZ_C_invert"/>
    <property type="match status" value="1"/>
</dbReference>
<dbReference type="AlphaFoldDB" id="A0A034WSF7"/>
<dbReference type="GO" id="GO:0003796">
    <property type="term" value="F:lysozyme activity"/>
    <property type="evidence" value="ECO:0007669"/>
    <property type="project" value="InterPro"/>
</dbReference>
<evidence type="ECO:0000256" key="3">
    <source>
        <dbReference type="ARBA" id="ARBA00023157"/>
    </source>
</evidence>
<dbReference type="Pfam" id="PF00062">
    <property type="entry name" value="Lys"/>
    <property type="match status" value="1"/>
</dbReference>
<evidence type="ECO:0000256" key="1">
    <source>
        <dbReference type="ARBA" id="ARBA00010859"/>
    </source>
</evidence>
<feature type="non-terminal residue" evidence="7">
    <location>
        <position position="1"/>
    </location>
</feature>
<sequence length="154" mass="17066">FFHTKIRPFDMKILLVSLLLAIALGSIEPRILDKCSLTRELAGLGIPRANIPNWVCIAQYESNYNTAELGPPNPDGSRDWGIFHINDRYWCNPGDGRPSANTCQVSCQSLYTDDIAAAVTCARTIIRTQGFAAWNTWNNNCGRGANVPSIDDCY</sequence>
<evidence type="ECO:0000313" key="7">
    <source>
        <dbReference type="EMBL" id="JAC57242.1"/>
    </source>
</evidence>
<organism evidence="7">
    <name type="scientific">Bactrocera dorsalis</name>
    <name type="common">Oriental fruit fly</name>
    <name type="synonym">Dacus dorsalis</name>
    <dbReference type="NCBI Taxonomy" id="27457"/>
    <lineage>
        <taxon>Eukaryota</taxon>
        <taxon>Metazoa</taxon>
        <taxon>Ecdysozoa</taxon>
        <taxon>Arthropoda</taxon>
        <taxon>Hexapoda</taxon>
        <taxon>Insecta</taxon>
        <taxon>Pterygota</taxon>
        <taxon>Neoptera</taxon>
        <taxon>Endopterygota</taxon>
        <taxon>Diptera</taxon>
        <taxon>Brachycera</taxon>
        <taxon>Muscomorpha</taxon>
        <taxon>Tephritoidea</taxon>
        <taxon>Tephritidae</taxon>
        <taxon>Bactrocera</taxon>
        <taxon>Bactrocera</taxon>
    </lineage>
</organism>
<accession>A0A034WSF7</accession>
<comment type="similarity">
    <text evidence="1 4">Belongs to the glycosyl hydrolase 22 family.</text>
</comment>
<keyword evidence="3" id="KW-1015">Disulfide bond</keyword>
<name>A0A034WSF7_BACDO</name>